<proteinExistence type="predicted"/>
<dbReference type="Proteomes" id="UP000243499">
    <property type="component" value="Chromosome 3"/>
</dbReference>
<reference evidence="2" key="1">
    <citation type="submission" date="2018-04" db="EMBL/GenBank/DDBJ databases">
        <title>WGS assembly of Panicum hallii.</title>
        <authorList>
            <person name="Lovell J."/>
            <person name="Jenkins J."/>
            <person name="Lowry D."/>
            <person name="Mamidi S."/>
            <person name="Sreedasyam A."/>
            <person name="Weng X."/>
            <person name="Barry K."/>
            <person name="Bonette J."/>
            <person name="Campitelli B."/>
            <person name="Daum C."/>
            <person name="Gordon S."/>
            <person name="Gould B."/>
            <person name="Lipzen A."/>
            <person name="Macqueen A."/>
            <person name="Palacio-Mejia J."/>
            <person name="Plott C."/>
            <person name="Shakirov E."/>
            <person name="Shu S."/>
            <person name="Yoshinaga Y."/>
            <person name="Zane M."/>
            <person name="Rokhsar D."/>
            <person name="Grimwood J."/>
            <person name="Schmutz J."/>
            <person name="Juenger T."/>
        </authorList>
    </citation>
    <scope>NUCLEOTIDE SEQUENCE [LARGE SCALE GENOMIC DNA]</scope>
    <source>
        <strain evidence="2">FIL2</strain>
    </source>
</reference>
<name>A0A2T8KHI7_9POAL</name>
<organism evidence="2">
    <name type="scientific">Panicum hallii</name>
    <dbReference type="NCBI Taxonomy" id="206008"/>
    <lineage>
        <taxon>Eukaryota</taxon>
        <taxon>Viridiplantae</taxon>
        <taxon>Streptophyta</taxon>
        <taxon>Embryophyta</taxon>
        <taxon>Tracheophyta</taxon>
        <taxon>Spermatophyta</taxon>
        <taxon>Magnoliopsida</taxon>
        <taxon>Liliopsida</taxon>
        <taxon>Poales</taxon>
        <taxon>Poaceae</taxon>
        <taxon>PACMAD clade</taxon>
        <taxon>Panicoideae</taxon>
        <taxon>Panicodae</taxon>
        <taxon>Paniceae</taxon>
        <taxon>Panicinae</taxon>
        <taxon>Panicum</taxon>
        <taxon>Panicum sect. Panicum</taxon>
    </lineage>
</organism>
<feature type="region of interest" description="Disordered" evidence="1">
    <location>
        <begin position="1"/>
        <end position="126"/>
    </location>
</feature>
<sequence length="145" mass="15976">MPSIRSVQREARAPPPRRCRDCRRLRTSAIEPEHRRRAVRRPHVPDPTAGWDPSGGRSRSASRLPSTPGRGRDAASAACRGSPEQRRAGQPVCDDFLCPVRASPRPRATGASRGRGHHELPARRARHDVVDADPVLPVGLRLDVE</sequence>
<feature type="compositionally biased region" description="Basic and acidic residues" evidence="1">
    <location>
        <begin position="117"/>
        <end position="126"/>
    </location>
</feature>
<evidence type="ECO:0000313" key="2">
    <source>
        <dbReference type="EMBL" id="PVH61640.1"/>
    </source>
</evidence>
<dbReference type="Gramene" id="PVH61640">
    <property type="protein sequence ID" value="PVH61640"/>
    <property type="gene ID" value="PAHAL_3G083700"/>
</dbReference>
<feature type="compositionally biased region" description="Basic and acidic residues" evidence="1">
    <location>
        <begin position="7"/>
        <end position="24"/>
    </location>
</feature>
<protein>
    <submittedName>
        <fullName evidence="2">Uncharacterized protein</fullName>
    </submittedName>
</protein>
<evidence type="ECO:0000256" key="1">
    <source>
        <dbReference type="SAM" id="MobiDB-lite"/>
    </source>
</evidence>
<gene>
    <name evidence="2" type="ORF">PAHAL_3G083700</name>
</gene>
<dbReference type="EMBL" id="CM008048">
    <property type="protein sequence ID" value="PVH61640.1"/>
    <property type="molecule type" value="Genomic_DNA"/>
</dbReference>
<accession>A0A2T8KHI7</accession>
<dbReference type="AlphaFoldDB" id="A0A2T8KHI7"/>